<sequence>MKYIVKHNNIILEKTDDCIAPVKHLSLLYPNAKYVSLIVDENKLLDDSFDEGLFIISDIKVTKLVRKEKKTIYGFIYNSYEYVIRIIDTMYLEETIDTHIFNQIGVYCMGNQYDKIEEIINNSIIDKNVREENIYIISDNLNAWTFKYPLSFVYDVLDEEVLHAIVPPNFDIMNNTFNIKRMLVFDNCLTYKNIKHNKFIELLDNYIKKNISIIVITNDNNINEISLKFTYIINNI</sequence>
<reference evidence="1" key="1">
    <citation type="journal article" date="2020" name="Nature">
        <title>Giant virus diversity and host interactions through global metagenomics.</title>
        <authorList>
            <person name="Schulz F."/>
            <person name="Roux S."/>
            <person name="Paez-Espino D."/>
            <person name="Jungbluth S."/>
            <person name="Walsh D.A."/>
            <person name="Denef V.J."/>
            <person name="McMahon K.D."/>
            <person name="Konstantinidis K.T."/>
            <person name="Eloe-Fadrosh E.A."/>
            <person name="Kyrpides N.C."/>
            <person name="Woyke T."/>
        </authorList>
    </citation>
    <scope>NUCLEOTIDE SEQUENCE</scope>
    <source>
        <strain evidence="1">GVMAG-M-3300010160-60</strain>
    </source>
</reference>
<dbReference type="AlphaFoldDB" id="A0A6C0BD26"/>
<protein>
    <submittedName>
        <fullName evidence="1">Uncharacterized protein</fullName>
    </submittedName>
</protein>
<name>A0A6C0BD26_9ZZZZ</name>
<dbReference type="EMBL" id="MN739130">
    <property type="protein sequence ID" value="QHS90167.1"/>
    <property type="molecule type" value="Genomic_DNA"/>
</dbReference>
<proteinExistence type="predicted"/>
<evidence type="ECO:0000313" key="1">
    <source>
        <dbReference type="EMBL" id="QHS90167.1"/>
    </source>
</evidence>
<organism evidence="1">
    <name type="scientific">viral metagenome</name>
    <dbReference type="NCBI Taxonomy" id="1070528"/>
    <lineage>
        <taxon>unclassified sequences</taxon>
        <taxon>metagenomes</taxon>
        <taxon>organismal metagenomes</taxon>
    </lineage>
</organism>
<accession>A0A6C0BD26</accession>